<name>A0A4S4B245_9RHOO</name>
<dbReference type="AlphaFoldDB" id="A0A4S4B245"/>
<accession>A0A4S4B245</accession>
<reference evidence="2 3" key="1">
    <citation type="submission" date="2019-04" db="EMBL/GenBank/DDBJ databases">
        <title>Azoarcus nasutitermitis sp. nov. isolated from termite nest.</title>
        <authorList>
            <person name="Lin S.-Y."/>
            <person name="Hameed A."/>
            <person name="Hsu Y.-H."/>
            <person name="Young C.-C."/>
        </authorList>
    </citation>
    <scope>NUCLEOTIDE SEQUENCE [LARGE SCALE GENOMIC DNA]</scope>
    <source>
        <strain evidence="2 3">CC-YHH838</strain>
    </source>
</reference>
<keyword evidence="3" id="KW-1185">Reference proteome</keyword>
<dbReference type="Proteomes" id="UP000308430">
    <property type="component" value="Unassembled WGS sequence"/>
</dbReference>
<gene>
    <name evidence="2" type="ORF">E6C76_06865</name>
</gene>
<feature type="domain" description="Co-chaperone DjlA N-terminal" evidence="1">
    <location>
        <begin position="29"/>
        <end position="146"/>
    </location>
</feature>
<proteinExistence type="predicted"/>
<evidence type="ECO:0000313" key="2">
    <source>
        <dbReference type="EMBL" id="THF66549.1"/>
    </source>
</evidence>
<dbReference type="InterPro" id="IPR029024">
    <property type="entry name" value="TerB-like"/>
</dbReference>
<dbReference type="EMBL" id="SSOC01000002">
    <property type="protein sequence ID" value="THF66549.1"/>
    <property type="molecule type" value="Genomic_DNA"/>
</dbReference>
<protein>
    <submittedName>
        <fullName evidence="2">TerB family tellurite resistance protein</fullName>
    </submittedName>
</protein>
<dbReference type="Gene3D" id="1.10.3680.10">
    <property type="entry name" value="TerB-like"/>
    <property type="match status" value="1"/>
</dbReference>
<dbReference type="OrthoDB" id="5294347at2"/>
<organism evidence="2 3">
    <name type="scientific">Pseudothauera nasutitermitis</name>
    <dbReference type="NCBI Taxonomy" id="2565930"/>
    <lineage>
        <taxon>Bacteria</taxon>
        <taxon>Pseudomonadati</taxon>
        <taxon>Pseudomonadota</taxon>
        <taxon>Betaproteobacteria</taxon>
        <taxon>Rhodocyclales</taxon>
        <taxon>Zoogloeaceae</taxon>
        <taxon>Pseudothauera</taxon>
    </lineage>
</organism>
<dbReference type="SUPFAM" id="SSF158682">
    <property type="entry name" value="TerB-like"/>
    <property type="match status" value="1"/>
</dbReference>
<evidence type="ECO:0000313" key="3">
    <source>
        <dbReference type="Proteomes" id="UP000308430"/>
    </source>
</evidence>
<comment type="caution">
    <text evidence="2">The sequence shown here is derived from an EMBL/GenBank/DDBJ whole genome shotgun (WGS) entry which is preliminary data.</text>
</comment>
<dbReference type="CDD" id="cd07313">
    <property type="entry name" value="terB_like_2"/>
    <property type="match status" value="1"/>
</dbReference>
<dbReference type="InterPro" id="IPR007791">
    <property type="entry name" value="DjlA_N"/>
</dbReference>
<dbReference type="RefSeq" id="WP_136347490.1">
    <property type="nucleotide sequence ID" value="NZ_SSOC01000002.1"/>
</dbReference>
<sequence>MLRTLKELFGALAEPLPAGQPADAEHRLQLATAVLLVEVMRADDETGEAEREAILAALRTQFDLHADELERLYDLAHAASRDAPDLYSFTSQLNKGYSAAEKARIVEYLWRVAYADGRLSHYENHLMLKLGDLLYIPRGDFVAAKQRARAAAGLAPD</sequence>
<evidence type="ECO:0000259" key="1">
    <source>
        <dbReference type="Pfam" id="PF05099"/>
    </source>
</evidence>
<dbReference type="Pfam" id="PF05099">
    <property type="entry name" value="TerB"/>
    <property type="match status" value="1"/>
</dbReference>